<dbReference type="AlphaFoldDB" id="A0A9Q0ZUD1"/>
<reference evidence="1" key="1">
    <citation type="submission" date="2022-11" db="EMBL/GenBank/DDBJ databases">
        <authorList>
            <person name="Hyden B.L."/>
            <person name="Feng K."/>
            <person name="Yates T."/>
            <person name="Jawdy S."/>
            <person name="Smart L.B."/>
            <person name="Muchero W."/>
        </authorList>
    </citation>
    <scope>NUCLEOTIDE SEQUENCE</scope>
    <source>
        <tissue evidence="1">Shoot tip</tissue>
    </source>
</reference>
<gene>
    <name evidence="1" type="ORF">OIU74_029471</name>
</gene>
<organism evidence="1 2">
    <name type="scientific">Salix koriyanagi</name>
    <dbReference type="NCBI Taxonomy" id="2511006"/>
    <lineage>
        <taxon>Eukaryota</taxon>
        <taxon>Viridiplantae</taxon>
        <taxon>Streptophyta</taxon>
        <taxon>Embryophyta</taxon>
        <taxon>Tracheophyta</taxon>
        <taxon>Spermatophyta</taxon>
        <taxon>Magnoliopsida</taxon>
        <taxon>eudicotyledons</taxon>
        <taxon>Gunneridae</taxon>
        <taxon>Pentapetalae</taxon>
        <taxon>rosids</taxon>
        <taxon>fabids</taxon>
        <taxon>Malpighiales</taxon>
        <taxon>Salicaceae</taxon>
        <taxon>Saliceae</taxon>
        <taxon>Salix</taxon>
    </lineage>
</organism>
<dbReference type="EMBL" id="JAPFFM010000009">
    <property type="protein sequence ID" value="KAJ6747011.1"/>
    <property type="molecule type" value="Genomic_DNA"/>
</dbReference>
<dbReference type="Proteomes" id="UP001151752">
    <property type="component" value="Chromosome 6"/>
</dbReference>
<proteinExistence type="predicted"/>
<accession>A0A9Q0ZUD1</accession>
<evidence type="ECO:0000313" key="2">
    <source>
        <dbReference type="Proteomes" id="UP001151752"/>
    </source>
</evidence>
<evidence type="ECO:0000313" key="1">
    <source>
        <dbReference type="EMBL" id="KAJ6747011.1"/>
    </source>
</evidence>
<sequence length="79" mass="8798">MEISFLGVKRSLTVKREKCFGRCCFGRGCSGENREYKSGNNGHGVLVKYGSGERLEDGRERRGCCGGVVLIVRVLWLLD</sequence>
<comment type="caution">
    <text evidence="1">The sequence shown here is derived from an EMBL/GenBank/DDBJ whole genome shotgun (WGS) entry which is preliminary data.</text>
</comment>
<protein>
    <submittedName>
        <fullName evidence="1">Uncharacterized protein</fullName>
    </submittedName>
</protein>
<keyword evidence="2" id="KW-1185">Reference proteome</keyword>
<name>A0A9Q0ZUD1_9ROSI</name>
<reference evidence="1" key="2">
    <citation type="journal article" date="2023" name="Int. J. Mol. Sci.">
        <title>De Novo Assembly and Annotation of 11 Diverse Shrub Willow (Salix) Genomes Reveals Novel Gene Organization in Sex-Linked Regions.</title>
        <authorList>
            <person name="Hyden B."/>
            <person name="Feng K."/>
            <person name="Yates T.B."/>
            <person name="Jawdy S."/>
            <person name="Cereghino C."/>
            <person name="Smart L.B."/>
            <person name="Muchero W."/>
        </authorList>
    </citation>
    <scope>NUCLEOTIDE SEQUENCE</scope>
    <source>
        <tissue evidence="1">Shoot tip</tissue>
    </source>
</reference>